<dbReference type="Pfam" id="PF07653">
    <property type="entry name" value="SH3_2"/>
    <property type="match status" value="2"/>
</dbReference>
<keyword evidence="4" id="KW-0862">Zinc</keyword>
<gene>
    <name evidence="8" type="ORF">MEDL_44719</name>
</gene>
<keyword evidence="2" id="KW-0479">Metal-binding</keyword>
<evidence type="ECO:0000259" key="7">
    <source>
        <dbReference type="PROSITE" id="PS50002"/>
    </source>
</evidence>
<dbReference type="AlphaFoldDB" id="A0A8S3TEP6"/>
<organism evidence="8 9">
    <name type="scientific">Mytilus edulis</name>
    <name type="common">Blue mussel</name>
    <dbReference type="NCBI Taxonomy" id="6550"/>
    <lineage>
        <taxon>Eukaryota</taxon>
        <taxon>Metazoa</taxon>
        <taxon>Spiralia</taxon>
        <taxon>Lophotrochozoa</taxon>
        <taxon>Mollusca</taxon>
        <taxon>Bivalvia</taxon>
        <taxon>Autobranchia</taxon>
        <taxon>Pteriomorphia</taxon>
        <taxon>Mytilida</taxon>
        <taxon>Mytiloidea</taxon>
        <taxon>Mytilidae</taxon>
        <taxon>Mytilinae</taxon>
        <taxon>Mytilus</taxon>
    </lineage>
</organism>
<dbReference type="PROSITE" id="PS50002">
    <property type="entry name" value="SH3"/>
    <property type="match status" value="2"/>
</dbReference>
<evidence type="ECO:0000256" key="3">
    <source>
        <dbReference type="ARBA" id="ARBA00022771"/>
    </source>
</evidence>
<evidence type="ECO:0000313" key="9">
    <source>
        <dbReference type="Proteomes" id="UP000683360"/>
    </source>
</evidence>
<dbReference type="InterPro" id="IPR036028">
    <property type="entry name" value="SH3-like_dom_sf"/>
</dbReference>
<evidence type="ECO:0000256" key="5">
    <source>
        <dbReference type="PROSITE-ProRule" id="PRU00192"/>
    </source>
</evidence>
<dbReference type="OrthoDB" id="73680at2759"/>
<feature type="compositionally biased region" description="Basic and acidic residues" evidence="6">
    <location>
        <begin position="29"/>
        <end position="38"/>
    </location>
</feature>
<keyword evidence="3" id="KW-0863">Zinc-finger</keyword>
<dbReference type="InterPro" id="IPR001452">
    <property type="entry name" value="SH3_domain"/>
</dbReference>
<dbReference type="Proteomes" id="UP000683360">
    <property type="component" value="Unassembled WGS sequence"/>
</dbReference>
<proteinExistence type="predicted"/>
<accession>A0A8S3TEP6</accession>
<feature type="domain" description="SH3" evidence="7">
    <location>
        <begin position="149"/>
        <end position="210"/>
    </location>
</feature>
<dbReference type="SMART" id="SM00326">
    <property type="entry name" value="SH3"/>
    <property type="match status" value="2"/>
</dbReference>
<dbReference type="GO" id="GO:0008270">
    <property type="term" value="F:zinc ion binding"/>
    <property type="evidence" value="ECO:0007669"/>
    <property type="project" value="UniProtKB-KW"/>
</dbReference>
<feature type="domain" description="SH3" evidence="7">
    <location>
        <begin position="213"/>
        <end position="276"/>
    </location>
</feature>
<sequence>MQLKITEQDGHLADQTESKDGQLSNVRTGRKDRTNTNENINREMLRHCSWTNIVKNFRITMWVCAVCYCQNEKTHQECRKCKNDRDCEKIKGWKVVKTFDDFCERGPTKQMFLKQGEVIQAAKKITANGGISIENNVTRSSKSEETISSTGTVFKVLCDFISKSDYDTDNLNVRKGDVVKLIDSREGWHWVEHGDTEGWIQDNLVQPTEVVPLKRKIYKVKQSFKSKSEYDTDNLNVRKGDVVEHVYVTSDGHWIWVLHGNTEGWIPDYYVEQTDQESIAGV</sequence>
<keyword evidence="1 5" id="KW-0728">SH3 domain</keyword>
<evidence type="ECO:0000313" key="8">
    <source>
        <dbReference type="EMBL" id="CAG2231965.1"/>
    </source>
</evidence>
<dbReference type="InterPro" id="IPR001876">
    <property type="entry name" value="Znf_RanBP2"/>
</dbReference>
<dbReference type="EMBL" id="CAJPWZ010002162">
    <property type="protein sequence ID" value="CAG2231965.1"/>
    <property type="molecule type" value="Genomic_DNA"/>
</dbReference>
<keyword evidence="9" id="KW-1185">Reference proteome</keyword>
<reference evidence="8" key="1">
    <citation type="submission" date="2021-03" db="EMBL/GenBank/DDBJ databases">
        <authorList>
            <person name="Bekaert M."/>
        </authorList>
    </citation>
    <scope>NUCLEOTIDE SEQUENCE</scope>
</reference>
<feature type="compositionally biased region" description="Basic and acidic residues" evidence="6">
    <location>
        <begin position="1"/>
        <end position="20"/>
    </location>
</feature>
<evidence type="ECO:0000256" key="4">
    <source>
        <dbReference type="ARBA" id="ARBA00022833"/>
    </source>
</evidence>
<dbReference type="SUPFAM" id="SSF50044">
    <property type="entry name" value="SH3-domain"/>
    <property type="match status" value="2"/>
</dbReference>
<feature type="region of interest" description="Disordered" evidence="6">
    <location>
        <begin position="1"/>
        <end position="38"/>
    </location>
</feature>
<dbReference type="PROSITE" id="PS01358">
    <property type="entry name" value="ZF_RANBP2_1"/>
    <property type="match status" value="1"/>
</dbReference>
<evidence type="ECO:0000256" key="2">
    <source>
        <dbReference type="ARBA" id="ARBA00022723"/>
    </source>
</evidence>
<comment type="caution">
    <text evidence="8">The sequence shown here is derived from an EMBL/GenBank/DDBJ whole genome shotgun (WGS) entry which is preliminary data.</text>
</comment>
<evidence type="ECO:0000256" key="1">
    <source>
        <dbReference type="ARBA" id="ARBA00022443"/>
    </source>
</evidence>
<protein>
    <recommendedName>
        <fullName evidence="7">SH3 domain-containing protein</fullName>
    </recommendedName>
</protein>
<dbReference type="Gene3D" id="2.30.30.40">
    <property type="entry name" value="SH3 Domains"/>
    <property type="match status" value="2"/>
</dbReference>
<name>A0A8S3TEP6_MYTED</name>
<evidence type="ECO:0000256" key="6">
    <source>
        <dbReference type="SAM" id="MobiDB-lite"/>
    </source>
</evidence>